<dbReference type="GO" id="GO:0003974">
    <property type="term" value="F:UDP-N-acetylglucosamine 4-epimerase activity"/>
    <property type="evidence" value="ECO:0007669"/>
    <property type="project" value="UniProtKB-EC"/>
</dbReference>
<dbReference type="OrthoDB" id="9803111at2"/>
<evidence type="ECO:0000256" key="2">
    <source>
        <dbReference type="SAM" id="Phobius"/>
    </source>
</evidence>
<dbReference type="EC" id="5.1.3.2" evidence="4"/>
<dbReference type="GO" id="GO:0008460">
    <property type="term" value="F:dTDP-glucose 4,6-dehydratase activity"/>
    <property type="evidence" value="ECO:0007669"/>
    <property type="project" value="UniProtKB-EC"/>
</dbReference>
<feature type="transmembrane region" description="Helical" evidence="2">
    <location>
        <begin position="87"/>
        <end position="111"/>
    </location>
</feature>
<feature type="transmembrane region" description="Helical" evidence="2">
    <location>
        <begin position="57"/>
        <end position="75"/>
    </location>
</feature>
<evidence type="ECO:0000259" key="3">
    <source>
        <dbReference type="Pfam" id="PF02719"/>
    </source>
</evidence>
<evidence type="ECO:0000313" key="5">
    <source>
        <dbReference type="Proteomes" id="UP000001589"/>
    </source>
</evidence>
<keyword evidence="2" id="KW-0472">Membrane</keyword>
<dbReference type="AlphaFoldDB" id="A2BXR8"/>
<name>A2BXR8_PROM5</name>
<comment type="similarity">
    <text evidence="1">Belongs to the polysaccharide synthase family.</text>
</comment>
<dbReference type="PANTHER" id="PTHR43318">
    <property type="entry name" value="UDP-N-ACETYLGLUCOSAMINE 4,6-DEHYDRATASE"/>
    <property type="match status" value="1"/>
</dbReference>
<organism evidence="4 5">
    <name type="scientific">Prochlorococcus marinus (strain MIT 9515)</name>
    <dbReference type="NCBI Taxonomy" id="167542"/>
    <lineage>
        <taxon>Bacteria</taxon>
        <taxon>Bacillati</taxon>
        <taxon>Cyanobacteriota</taxon>
        <taxon>Cyanophyceae</taxon>
        <taxon>Synechococcales</taxon>
        <taxon>Prochlorococcaceae</taxon>
        <taxon>Prochlorococcus</taxon>
    </lineage>
</organism>
<keyword evidence="4" id="KW-0456">Lyase</keyword>
<feature type="domain" description="Polysaccharide biosynthesis protein CapD-like" evidence="3">
    <location>
        <begin position="290"/>
        <end position="585"/>
    </location>
</feature>
<dbReference type="SUPFAM" id="SSF51735">
    <property type="entry name" value="NAD(P)-binding Rossmann-fold domains"/>
    <property type="match status" value="1"/>
</dbReference>
<gene>
    <name evidence="4" type="ordered locus">P9515_13721</name>
</gene>
<dbReference type="InterPro" id="IPR029063">
    <property type="entry name" value="SAM-dependent_MTases_sf"/>
</dbReference>
<proteinExistence type="inferred from homology"/>
<dbReference type="KEGG" id="pmc:P9515_13721"/>
<dbReference type="Proteomes" id="UP000001589">
    <property type="component" value="Chromosome"/>
</dbReference>
<dbReference type="EMBL" id="CP000552">
    <property type="protein sequence ID" value="ABM72579.1"/>
    <property type="molecule type" value="Genomic_DNA"/>
</dbReference>
<evidence type="ECO:0000313" key="4">
    <source>
        <dbReference type="EMBL" id="ABM72579.1"/>
    </source>
</evidence>
<dbReference type="InterPro" id="IPR036291">
    <property type="entry name" value="NAD(P)-bd_dom_sf"/>
</dbReference>
<dbReference type="GO" id="GO:0003978">
    <property type="term" value="F:UDP-glucose 4-epimerase activity"/>
    <property type="evidence" value="ECO:0007669"/>
    <property type="project" value="UniProtKB-EC"/>
</dbReference>
<dbReference type="STRING" id="167542.P9515_13721"/>
<dbReference type="PANTHER" id="PTHR43318:SF1">
    <property type="entry name" value="POLYSACCHARIDE BIOSYNTHESIS PROTEIN EPSC-RELATED"/>
    <property type="match status" value="1"/>
</dbReference>
<protein>
    <submittedName>
        <fullName evidence="4">Nucleotide-diphosphate-sugar epimerase, membrane associated</fullName>
        <ecNumber evidence="4">4.2.1.46</ecNumber>
        <ecNumber evidence="4">5.1.3.2</ecNumber>
        <ecNumber evidence="4">5.1.3.7</ecNumber>
    </submittedName>
</protein>
<dbReference type="SUPFAM" id="SSF53335">
    <property type="entry name" value="S-adenosyl-L-methionine-dependent methyltransferases"/>
    <property type="match status" value="1"/>
</dbReference>
<dbReference type="InterPro" id="IPR051203">
    <property type="entry name" value="Polysaccharide_Synthase-Rel"/>
</dbReference>
<reference evidence="4 5" key="1">
    <citation type="journal article" date="2007" name="PLoS Genet.">
        <title>Patterns and implications of gene gain and loss in the evolution of Prochlorococcus.</title>
        <authorList>
            <person name="Kettler G.C."/>
            <person name="Martiny A.C."/>
            <person name="Huang K."/>
            <person name="Zucker J."/>
            <person name="Coleman M.L."/>
            <person name="Rodrigue S."/>
            <person name="Chen F."/>
            <person name="Lapidus A."/>
            <person name="Ferriera S."/>
            <person name="Johnson J."/>
            <person name="Steglich C."/>
            <person name="Church G.M."/>
            <person name="Richardson P."/>
            <person name="Chisholm S.W."/>
        </authorList>
    </citation>
    <scope>NUCLEOTIDE SEQUENCE [LARGE SCALE GENOMIC DNA]</scope>
    <source>
        <strain evidence="4 5">MIT 9515</strain>
    </source>
</reference>
<dbReference type="HOGENOM" id="CLU_013560_6_0_3"/>
<keyword evidence="4" id="KW-0413">Isomerase</keyword>
<accession>A2BXR8</accession>
<dbReference type="InterPro" id="IPR003869">
    <property type="entry name" value="Polysac_CapD-like"/>
</dbReference>
<dbReference type="Pfam" id="PF02719">
    <property type="entry name" value="Polysacc_synt_2"/>
    <property type="match status" value="1"/>
</dbReference>
<dbReference type="EC" id="5.1.3.7" evidence="4"/>
<dbReference type="eggNOG" id="COG1086">
    <property type="taxonomic scope" value="Bacteria"/>
</dbReference>
<dbReference type="Gene3D" id="3.40.50.720">
    <property type="entry name" value="NAD(P)-binding Rossmann-like Domain"/>
    <property type="match status" value="2"/>
</dbReference>
<dbReference type="EC" id="4.2.1.46" evidence="4"/>
<sequence>MNRFLFLKISYLLRYLLNLKIKHRKIYFICSDLILLTFSYISSLWLLDLSYNIRYKYFLFFLFFTSIYLIFGNYYKHLTRYSSSVGFYKLAIKNTLLIISIQIIFYLLGFYSYTFKFWLLLCFLSSSFTIALRVLVRDLITIFNISPRNNVSKIAIYGTGQNEVLLSQQILLTGSHNIVAFIDENPELENRDINGIKVKSLKQISNLDFDQLLVSTLSINSNQWLNILKQIKIIKPRIRILKIPSINSIEDGKDKIDFLKPISLEDLLFRKIVPPKENLLGPGIKDKVALVTGAAGSIGKELSLQILSLNPSKLVVVDFSEPNLFELKNILIKNNFQNKKIYCELGSTSDYKFMQNIFTKHNPDILFHASAYKHVTLLEENQIEAIKNNIKSTLNVCKLAYKFNTNKLILISSDKAVRPTSIMGVTKRISELIVSSYAQKCKNSIDKEKLVFSMVRFGNVLGSSGSVVPIFQKQIEDGGPVTVTDPSVTRYFMTLSEAASLVIQSSVLAKGEGEVFLLDMGKPMQIKKLAEQMILLNGLKIKNEENLDGDIEIVYRGLGSGEKLYEELLIDGKSQKTDHPLIFKAIEKSLDFDDLKGKLDNLFIHLKNNDNKKMIEILCEIIPEWLRE</sequence>
<dbReference type="CDD" id="cd05237">
    <property type="entry name" value="UDP_invert_4-6DH_SDR_e"/>
    <property type="match status" value="1"/>
</dbReference>
<evidence type="ECO:0000256" key="1">
    <source>
        <dbReference type="ARBA" id="ARBA00007430"/>
    </source>
</evidence>
<feature type="transmembrane region" description="Helical" evidence="2">
    <location>
        <begin position="26"/>
        <end position="45"/>
    </location>
</feature>
<keyword evidence="2" id="KW-0812">Transmembrane</keyword>
<keyword evidence="2" id="KW-1133">Transmembrane helix</keyword>